<feature type="domain" description="HTH myb-type" evidence="8">
    <location>
        <begin position="145"/>
        <end position="196"/>
    </location>
</feature>
<dbReference type="Pfam" id="PF00249">
    <property type="entry name" value="Myb_DNA-binding"/>
    <property type="match status" value="1"/>
</dbReference>
<dbReference type="InterPro" id="IPR001005">
    <property type="entry name" value="SANT/Myb"/>
</dbReference>
<keyword evidence="3" id="KW-0804">Transcription</keyword>
<evidence type="ECO:0000313" key="9">
    <source>
        <dbReference type="EMBL" id="CAA0814688.1"/>
    </source>
</evidence>
<reference evidence="9" key="1">
    <citation type="submission" date="2019-12" db="EMBL/GenBank/DDBJ databases">
        <authorList>
            <person name="Scholes J."/>
        </authorList>
    </citation>
    <scope>NUCLEOTIDE SEQUENCE</scope>
</reference>
<organism evidence="9 10">
    <name type="scientific">Striga hermonthica</name>
    <name type="common">Purple witchweed</name>
    <name type="synonym">Buchnera hermonthica</name>
    <dbReference type="NCBI Taxonomy" id="68872"/>
    <lineage>
        <taxon>Eukaryota</taxon>
        <taxon>Viridiplantae</taxon>
        <taxon>Streptophyta</taxon>
        <taxon>Embryophyta</taxon>
        <taxon>Tracheophyta</taxon>
        <taxon>Spermatophyta</taxon>
        <taxon>Magnoliopsida</taxon>
        <taxon>eudicotyledons</taxon>
        <taxon>Gunneridae</taxon>
        <taxon>Pentapetalae</taxon>
        <taxon>asterids</taxon>
        <taxon>lamiids</taxon>
        <taxon>Lamiales</taxon>
        <taxon>Orobanchaceae</taxon>
        <taxon>Buchnereae</taxon>
        <taxon>Striga</taxon>
    </lineage>
</organism>
<dbReference type="InterPro" id="IPR001789">
    <property type="entry name" value="Sig_transdc_resp-reg_receiver"/>
</dbReference>
<comment type="subcellular location">
    <subcellularLocation>
        <location evidence="1">Nucleus</location>
    </subcellularLocation>
</comment>
<dbReference type="PROSITE" id="PS51294">
    <property type="entry name" value="HTH_MYB"/>
    <property type="match status" value="1"/>
</dbReference>
<dbReference type="OrthoDB" id="895505at2759"/>
<feature type="region of interest" description="Disordered" evidence="6">
    <location>
        <begin position="190"/>
        <end position="250"/>
    </location>
</feature>
<evidence type="ECO:0000259" key="7">
    <source>
        <dbReference type="PROSITE" id="PS50110"/>
    </source>
</evidence>
<keyword evidence="4" id="KW-0539">Nucleus</keyword>
<dbReference type="Proteomes" id="UP001153555">
    <property type="component" value="Unassembled WGS sequence"/>
</dbReference>
<evidence type="ECO:0000256" key="5">
    <source>
        <dbReference type="PROSITE-ProRule" id="PRU00169"/>
    </source>
</evidence>
<evidence type="ECO:0000256" key="1">
    <source>
        <dbReference type="ARBA" id="ARBA00004123"/>
    </source>
</evidence>
<dbReference type="InterPro" id="IPR017930">
    <property type="entry name" value="Myb_dom"/>
</dbReference>
<name>A0A9N7R6L8_STRHE</name>
<dbReference type="PROSITE" id="PS50110">
    <property type="entry name" value="RESPONSE_REGULATORY"/>
    <property type="match status" value="1"/>
</dbReference>
<evidence type="ECO:0000259" key="8">
    <source>
        <dbReference type="PROSITE" id="PS51294"/>
    </source>
</evidence>
<dbReference type="GO" id="GO:0003700">
    <property type="term" value="F:DNA-binding transcription factor activity"/>
    <property type="evidence" value="ECO:0007669"/>
    <property type="project" value="InterPro"/>
</dbReference>
<dbReference type="AlphaFoldDB" id="A0A9N7R6L8"/>
<sequence length="379" mass="42543">MLSQGTTNFNVVMLHVQPSNLEGFKLMHEAVSMDLLVIVMSTSATSTLVKCAIEDGAFLFMQKPLVQEELKYLWQHLLREITRKNDEKGKKPLVENIVPIENKVNGEKGRREFFSLSSENNDNVDNNAAAGESMSAMKPKMCTEWTPELHDKFMAAVKILGDGRCFPKDILELMNVPGLTRMQVASHLQKCRHGWQPSSQRQQGSRQKAPKSANSNPNRRKKYGIYPRFMRGSQPQFPPKEDQNNVEITSNNNMENPIILPNSDGTENIGQQGKWVDVTFQNNNNNKAKEIFSNENIVNGNMMMVEPDQDSFDYPASDDGLIANFNLNECDLNRTILAQGYDITGVTAPTILVAANGANAVAMDTGFWSSWFTNFSKQL</sequence>
<dbReference type="FunFam" id="1.10.10.60:FF:000007">
    <property type="entry name" value="Two-component response regulator"/>
    <property type="match status" value="1"/>
</dbReference>
<comment type="caution">
    <text evidence="9">The sequence shown here is derived from an EMBL/GenBank/DDBJ whole genome shotgun (WGS) entry which is preliminary data.</text>
</comment>
<dbReference type="PANTHER" id="PTHR31442:SF32">
    <property type="entry name" value="TWO-COMPONENT RESPONSE REGULATOR ORR21-LIKE"/>
    <property type="match status" value="1"/>
</dbReference>
<protein>
    <submittedName>
        <fullName evidence="9">Two-component response regulator ARR2</fullName>
    </submittedName>
</protein>
<dbReference type="SUPFAM" id="SSF46689">
    <property type="entry name" value="Homeodomain-like"/>
    <property type="match status" value="1"/>
</dbReference>
<comment type="caution">
    <text evidence="5">Lacks conserved residue(s) required for the propagation of feature annotation.</text>
</comment>
<dbReference type="Gene3D" id="3.40.50.2300">
    <property type="match status" value="1"/>
</dbReference>
<dbReference type="GO" id="GO:0003677">
    <property type="term" value="F:DNA binding"/>
    <property type="evidence" value="ECO:0007669"/>
    <property type="project" value="InterPro"/>
</dbReference>
<evidence type="ECO:0000256" key="3">
    <source>
        <dbReference type="ARBA" id="ARBA00023163"/>
    </source>
</evidence>
<dbReference type="InterPro" id="IPR006447">
    <property type="entry name" value="Myb_dom_plants"/>
</dbReference>
<dbReference type="PANTHER" id="PTHR31442">
    <property type="entry name" value="HOMEODOMAIN-LIKE SUPERFAMILY PROTEIN-RELATED"/>
    <property type="match status" value="1"/>
</dbReference>
<gene>
    <name evidence="9" type="ORF">SHERM_14958</name>
</gene>
<feature type="domain" description="Response regulatory" evidence="7">
    <location>
        <begin position="1"/>
        <end position="78"/>
    </location>
</feature>
<evidence type="ECO:0000256" key="6">
    <source>
        <dbReference type="SAM" id="MobiDB-lite"/>
    </source>
</evidence>
<dbReference type="GO" id="GO:0000160">
    <property type="term" value="P:phosphorelay signal transduction system"/>
    <property type="evidence" value="ECO:0007669"/>
    <property type="project" value="InterPro"/>
</dbReference>
<dbReference type="NCBIfam" id="TIGR01557">
    <property type="entry name" value="myb_SHAQKYF"/>
    <property type="match status" value="1"/>
</dbReference>
<keyword evidence="2" id="KW-0805">Transcription regulation</keyword>
<dbReference type="InterPro" id="IPR009057">
    <property type="entry name" value="Homeodomain-like_sf"/>
</dbReference>
<dbReference type="Gene3D" id="1.10.10.60">
    <property type="entry name" value="Homeodomain-like"/>
    <property type="match status" value="1"/>
</dbReference>
<dbReference type="SUPFAM" id="SSF52172">
    <property type="entry name" value="CheY-like"/>
    <property type="match status" value="1"/>
</dbReference>
<evidence type="ECO:0000256" key="2">
    <source>
        <dbReference type="ARBA" id="ARBA00023015"/>
    </source>
</evidence>
<accession>A0A9N7R6L8</accession>
<feature type="compositionally biased region" description="Low complexity" evidence="6">
    <location>
        <begin position="196"/>
        <end position="207"/>
    </location>
</feature>
<dbReference type="InterPro" id="IPR044841">
    <property type="entry name" value="LUX/BOA-like"/>
</dbReference>
<dbReference type="EMBL" id="CACSLK010012206">
    <property type="protein sequence ID" value="CAA0814688.1"/>
    <property type="molecule type" value="Genomic_DNA"/>
</dbReference>
<dbReference type="InterPro" id="IPR011006">
    <property type="entry name" value="CheY-like_superfamily"/>
</dbReference>
<keyword evidence="10" id="KW-1185">Reference proteome</keyword>
<evidence type="ECO:0000256" key="4">
    <source>
        <dbReference type="ARBA" id="ARBA00023242"/>
    </source>
</evidence>
<evidence type="ECO:0000313" key="10">
    <source>
        <dbReference type="Proteomes" id="UP001153555"/>
    </source>
</evidence>
<proteinExistence type="predicted"/>
<dbReference type="GO" id="GO:0005634">
    <property type="term" value="C:nucleus"/>
    <property type="evidence" value="ECO:0007669"/>
    <property type="project" value="UniProtKB-SubCell"/>
</dbReference>